<dbReference type="HOGENOM" id="CLU_1695578_0_0_1"/>
<feature type="compositionally biased region" description="Basic residues" evidence="1">
    <location>
        <begin position="1"/>
        <end position="11"/>
    </location>
</feature>
<reference evidence="3" key="5">
    <citation type="submission" date="2018-04" db="UniProtKB">
        <authorList>
            <consortium name="EnsemblFungi"/>
        </authorList>
    </citation>
    <scope>IDENTIFICATION</scope>
    <source>
        <strain evidence="3">R3-111a-1</strain>
    </source>
</reference>
<gene>
    <name evidence="3" type="primary">20347445</name>
    <name evidence="2" type="ORF">GGTG_06987</name>
</gene>
<accession>J3P0E0</accession>
<feature type="region of interest" description="Disordered" evidence="1">
    <location>
        <begin position="1"/>
        <end position="60"/>
    </location>
</feature>
<evidence type="ECO:0000313" key="3">
    <source>
        <dbReference type="EnsemblFungi" id="EJT77073"/>
    </source>
</evidence>
<evidence type="ECO:0000313" key="4">
    <source>
        <dbReference type="Proteomes" id="UP000006039"/>
    </source>
</evidence>
<proteinExistence type="predicted"/>
<reference evidence="4" key="1">
    <citation type="submission" date="2010-07" db="EMBL/GenBank/DDBJ databases">
        <title>The genome sequence of Gaeumannomyces graminis var. tritici strain R3-111a-1.</title>
        <authorList>
            <consortium name="The Broad Institute Genome Sequencing Platform"/>
            <person name="Ma L.-J."/>
            <person name="Dead R."/>
            <person name="Young S."/>
            <person name="Zeng Q."/>
            <person name="Koehrsen M."/>
            <person name="Alvarado L."/>
            <person name="Berlin A."/>
            <person name="Chapman S.B."/>
            <person name="Chen Z."/>
            <person name="Freedman E."/>
            <person name="Gellesch M."/>
            <person name="Goldberg J."/>
            <person name="Griggs A."/>
            <person name="Gujja S."/>
            <person name="Heilman E.R."/>
            <person name="Heiman D."/>
            <person name="Hepburn T."/>
            <person name="Howarth C."/>
            <person name="Jen D."/>
            <person name="Larson L."/>
            <person name="Mehta T."/>
            <person name="Neiman D."/>
            <person name="Pearson M."/>
            <person name="Roberts A."/>
            <person name="Saif S."/>
            <person name="Shea T."/>
            <person name="Shenoy N."/>
            <person name="Sisk P."/>
            <person name="Stolte C."/>
            <person name="Sykes S."/>
            <person name="Walk T."/>
            <person name="White J."/>
            <person name="Yandava C."/>
            <person name="Haas B."/>
            <person name="Nusbaum C."/>
            <person name="Birren B."/>
        </authorList>
    </citation>
    <scope>NUCLEOTIDE SEQUENCE [LARGE SCALE GENOMIC DNA]</scope>
    <source>
        <strain evidence="4">R3-111a-1</strain>
    </source>
</reference>
<dbReference type="EMBL" id="GL385397">
    <property type="protein sequence ID" value="EJT77073.1"/>
    <property type="molecule type" value="Genomic_DNA"/>
</dbReference>
<reference evidence="2" key="2">
    <citation type="submission" date="2010-07" db="EMBL/GenBank/DDBJ databases">
        <authorList>
            <consortium name="The Broad Institute Genome Sequencing Platform"/>
            <consortium name="Broad Institute Genome Sequencing Center for Infectious Disease"/>
            <person name="Ma L.-J."/>
            <person name="Dead R."/>
            <person name="Young S."/>
            <person name="Zeng Q."/>
            <person name="Koehrsen M."/>
            <person name="Alvarado L."/>
            <person name="Berlin A."/>
            <person name="Chapman S.B."/>
            <person name="Chen Z."/>
            <person name="Freedman E."/>
            <person name="Gellesch M."/>
            <person name="Goldberg J."/>
            <person name="Griggs A."/>
            <person name="Gujja S."/>
            <person name="Heilman E.R."/>
            <person name="Heiman D."/>
            <person name="Hepburn T."/>
            <person name="Howarth C."/>
            <person name="Jen D."/>
            <person name="Larson L."/>
            <person name="Mehta T."/>
            <person name="Neiman D."/>
            <person name="Pearson M."/>
            <person name="Roberts A."/>
            <person name="Saif S."/>
            <person name="Shea T."/>
            <person name="Shenoy N."/>
            <person name="Sisk P."/>
            <person name="Stolte C."/>
            <person name="Sykes S."/>
            <person name="Walk T."/>
            <person name="White J."/>
            <person name="Yandava C."/>
            <person name="Haas B."/>
            <person name="Nusbaum C."/>
            <person name="Birren B."/>
        </authorList>
    </citation>
    <scope>NUCLEOTIDE SEQUENCE</scope>
    <source>
        <strain evidence="2">R3-111a-1</strain>
    </source>
</reference>
<dbReference type="RefSeq" id="XP_009223073.1">
    <property type="nucleotide sequence ID" value="XM_009224809.1"/>
</dbReference>
<evidence type="ECO:0000256" key="1">
    <source>
        <dbReference type="SAM" id="MobiDB-lite"/>
    </source>
</evidence>
<dbReference type="Proteomes" id="UP000006039">
    <property type="component" value="Unassembled WGS sequence"/>
</dbReference>
<reference evidence="2" key="3">
    <citation type="submission" date="2010-09" db="EMBL/GenBank/DDBJ databases">
        <title>Annotation of Gaeumannomyces graminis var. tritici R3-111a-1.</title>
        <authorList>
            <consortium name="The Broad Institute Genome Sequencing Platform"/>
            <person name="Ma L.-J."/>
            <person name="Dead R."/>
            <person name="Young S.K."/>
            <person name="Zeng Q."/>
            <person name="Gargeya S."/>
            <person name="Fitzgerald M."/>
            <person name="Haas B."/>
            <person name="Abouelleil A."/>
            <person name="Alvarado L."/>
            <person name="Arachchi H.M."/>
            <person name="Berlin A."/>
            <person name="Brown A."/>
            <person name="Chapman S.B."/>
            <person name="Chen Z."/>
            <person name="Dunbar C."/>
            <person name="Freedman E."/>
            <person name="Gearin G."/>
            <person name="Gellesch M."/>
            <person name="Goldberg J."/>
            <person name="Griggs A."/>
            <person name="Gujja S."/>
            <person name="Heiman D."/>
            <person name="Howarth C."/>
            <person name="Larson L."/>
            <person name="Lui A."/>
            <person name="MacDonald P.J.P."/>
            <person name="Mehta T."/>
            <person name="Montmayeur A."/>
            <person name="Murphy C."/>
            <person name="Neiman D."/>
            <person name="Pearson M."/>
            <person name="Priest M."/>
            <person name="Roberts A."/>
            <person name="Saif S."/>
            <person name="Shea T."/>
            <person name="Shenoy N."/>
            <person name="Sisk P."/>
            <person name="Stolte C."/>
            <person name="Sykes S."/>
            <person name="Yandava C."/>
            <person name="Wortman J."/>
            <person name="Nusbaum C."/>
            <person name="Birren B."/>
        </authorList>
    </citation>
    <scope>NUCLEOTIDE SEQUENCE</scope>
    <source>
        <strain evidence="2">R3-111a-1</strain>
    </source>
</reference>
<keyword evidence="4" id="KW-1185">Reference proteome</keyword>
<name>J3P0E0_GAET3</name>
<dbReference type="EnsemblFungi" id="EJT77073">
    <property type="protein sequence ID" value="EJT77073"/>
    <property type="gene ID" value="GGTG_06987"/>
</dbReference>
<dbReference type="VEuPathDB" id="FungiDB:GGTG_06987"/>
<protein>
    <submittedName>
        <fullName evidence="2 3">Uncharacterized protein</fullName>
    </submittedName>
</protein>
<dbReference type="GeneID" id="20347445"/>
<dbReference type="AlphaFoldDB" id="J3P0E0"/>
<reference evidence="3" key="4">
    <citation type="journal article" date="2015" name="G3 (Bethesda)">
        <title>Genome sequences of three phytopathogenic species of the Magnaporthaceae family of fungi.</title>
        <authorList>
            <person name="Okagaki L.H."/>
            <person name="Nunes C.C."/>
            <person name="Sailsbery J."/>
            <person name="Clay B."/>
            <person name="Brown D."/>
            <person name="John T."/>
            <person name="Oh Y."/>
            <person name="Young N."/>
            <person name="Fitzgerald M."/>
            <person name="Haas B.J."/>
            <person name="Zeng Q."/>
            <person name="Young S."/>
            <person name="Adiconis X."/>
            <person name="Fan L."/>
            <person name="Levin J.Z."/>
            <person name="Mitchell T.K."/>
            <person name="Okubara P.A."/>
            <person name="Farman M.L."/>
            <person name="Kohn L.M."/>
            <person name="Birren B."/>
            <person name="Ma L.-J."/>
            <person name="Dean R.A."/>
        </authorList>
    </citation>
    <scope>NUCLEOTIDE SEQUENCE</scope>
    <source>
        <strain evidence="3">R3-111a-1</strain>
    </source>
</reference>
<organism evidence="2">
    <name type="scientific">Gaeumannomyces tritici (strain R3-111a-1)</name>
    <name type="common">Wheat and barley take-all root rot fungus</name>
    <name type="synonym">Gaeumannomyces graminis var. tritici</name>
    <dbReference type="NCBI Taxonomy" id="644352"/>
    <lineage>
        <taxon>Eukaryota</taxon>
        <taxon>Fungi</taxon>
        <taxon>Dikarya</taxon>
        <taxon>Ascomycota</taxon>
        <taxon>Pezizomycotina</taxon>
        <taxon>Sordariomycetes</taxon>
        <taxon>Sordariomycetidae</taxon>
        <taxon>Magnaporthales</taxon>
        <taxon>Magnaporthaceae</taxon>
        <taxon>Gaeumannomyces</taxon>
    </lineage>
</organism>
<sequence length="155" mass="16448">MMSKPSVRRCAIRPGRPSTGPQPHRRCREGSALPRRPLGGTSRLPHAASNPLLNLGAGPETKHSLDGMDWAVRLGSNQGPVPDPPHLAIELDCRVSALEVATGVAFALGPVTEPLVQLCWGRNNKRVGLCEISRRHAASAVQVPAGGRCVGKYGE</sequence>
<evidence type="ECO:0000313" key="2">
    <source>
        <dbReference type="EMBL" id="EJT77073.1"/>
    </source>
</evidence>